<accession>A0A4U1BQZ1</accession>
<dbReference type="PROSITE" id="PS51257">
    <property type="entry name" value="PROKAR_LIPOPROTEIN"/>
    <property type="match status" value="1"/>
</dbReference>
<feature type="domain" description="Type II/III secretion system secretin-like" evidence="7">
    <location>
        <begin position="506"/>
        <end position="671"/>
    </location>
</feature>
<feature type="domain" description="NolW-like" evidence="8">
    <location>
        <begin position="359"/>
        <end position="449"/>
    </location>
</feature>
<keyword evidence="5" id="KW-0813">Transport</keyword>
<dbReference type="Pfam" id="PF00263">
    <property type="entry name" value="Secretin"/>
    <property type="match status" value="1"/>
</dbReference>
<dbReference type="InterPro" id="IPR004845">
    <property type="entry name" value="T2SS_GspD_CS"/>
</dbReference>
<organism evidence="9 10">
    <name type="scientific">Ferrimonas aestuarii</name>
    <dbReference type="NCBI Taxonomy" id="2569539"/>
    <lineage>
        <taxon>Bacteria</taxon>
        <taxon>Pseudomonadati</taxon>
        <taxon>Pseudomonadota</taxon>
        <taxon>Gammaproteobacteria</taxon>
        <taxon>Alteromonadales</taxon>
        <taxon>Ferrimonadaceae</taxon>
        <taxon>Ferrimonas</taxon>
    </lineage>
</organism>
<feature type="compositionally biased region" description="Polar residues" evidence="6">
    <location>
        <begin position="79"/>
        <end position="92"/>
    </location>
</feature>
<dbReference type="AlphaFoldDB" id="A0A4U1BQZ1"/>
<evidence type="ECO:0000313" key="9">
    <source>
        <dbReference type="EMBL" id="TKB53951.1"/>
    </source>
</evidence>
<dbReference type="GO" id="GO:0015627">
    <property type="term" value="C:type II protein secretion system complex"/>
    <property type="evidence" value="ECO:0007669"/>
    <property type="project" value="TreeGrafter"/>
</dbReference>
<dbReference type="Gene3D" id="3.30.1370.120">
    <property type="match status" value="2"/>
</dbReference>
<dbReference type="InterPro" id="IPR050810">
    <property type="entry name" value="Bact_Secretion_Sys_Channel"/>
</dbReference>
<dbReference type="GO" id="GO:0009306">
    <property type="term" value="P:protein secretion"/>
    <property type="evidence" value="ECO:0007669"/>
    <property type="project" value="InterPro"/>
</dbReference>
<protein>
    <submittedName>
        <fullName evidence="9">Uncharacterized protein</fullName>
    </submittedName>
</protein>
<evidence type="ECO:0000256" key="1">
    <source>
        <dbReference type="ARBA" id="ARBA00004370"/>
    </source>
</evidence>
<evidence type="ECO:0000256" key="3">
    <source>
        <dbReference type="ARBA" id="ARBA00023136"/>
    </source>
</evidence>
<evidence type="ECO:0000256" key="2">
    <source>
        <dbReference type="ARBA" id="ARBA00022729"/>
    </source>
</evidence>
<dbReference type="OrthoDB" id="9779724at2"/>
<dbReference type="Pfam" id="PF03958">
    <property type="entry name" value="Secretin_N"/>
    <property type="match status" value="1"/>
</dbReference>
<dbReference type="EMBL" id="SWCJ01000010">
    <property type="protein sequence ID" value="TKB53951.1"/>
    <property type="molecule type" value="Genomic_DNA"/>
</dbReference>
<name>A0A4U1BQZ1_9GAMM</name>
<feature type="compositionally biased region" description="Basic and acidic residues" evidence="6">
    <location>
        <begin position="48"/>
        <end position="60"/>
    </location>
</feature>
<evidence type="ECO:0000313" key="10">
    <source>
        <dbReference type="Proteomes" id="UP000305675"/>
    </source>
</evidence>
<evidence type="ECO:0000256" key="4">
    <source>
        <dbReference type="RuleBase" id="RU004003"/>
    </source>
</evidence>
<dbReference type="InterPro" id="IPR005644">
    <property type="entry name" value="NolW-like"/>
</dbReference>
<dbReference type="GO" id="GO:0009279">
    <property type="term" value="C:cell outer membrane"/>
    <property type="evidence" value="ECO:0007669"/>
    <property type="project" value="UniProtKB-SubCell"/>
</dbReference>
<comment type="caution">
    <text evidence="9">The sequence shown here is derived from an EMBL/GenBank/DDBJ whole genome shotgun (WGS) entry which is preliminary data.</text>
</comment>
<keyword evidence="10" id="KW-1185">Reference proteome</keyword>
<reference evidence="9 10" key="1">
    <citation type="submission" date="2019-04" db="EMBL/GenBank/DDBJ databases">
        <authorList>
            <person name="Hwang J.C."/>
        </authorList>
    </citation>
    <scope>NUCLEOTIDE SEQUENCE [LARGE SCALE GENOMIC DNA]</scope>
    <source>
        <strain evidence="9 10">IMCC35002</strain>
    </source>
</reference>
<dbReference type="PRINTS" id="PR00811">
    <property type="entry name" value="BCTERIALGSPD"/>
</dbReference>
<dbReference type="Proteomes" id="UP000305675">
    <property type="component" value="Unassembled WGS sequence"/>
</dbReference>
<feature type="region of interest" description="Disordered" evidence="6">
    <location>
        <begin position="32"/>
        <end position="92"/>
    </location>
</feature>
<comment type="similarity">
    <text evidence="4">Belongs to the bacterial secretin family.</text>
</comment>
<proteinExistence type="inferred from homology"/>
<evidence type="ECO:0000259" key="7">
    <source>
        <dbReference type="Pfam" id="PF00263"/>
    </source>
</evidence>
<evidence type="ECO:0000256" key="5">
    <source>
        <dbReference type="RuleBase" id="RU004004"/>
    </source>
</evidence>
<dbReference type="PANTHER" id="PTHR30332:SF25">
    <property type="entry name" value="SECRETIN XPSD"/>
    <property type="match status" value="1"/>
</dbReference>
<dbReference type="InterPro" id="IPR001775">
    <property type="entry name" value="GspD/PilQ"/>
</dbReference>
<feature type="compositionally biased region" description="Low complexity" evidence="6">
    <location>
        <begin position="61"/>
        <end position="72"/>
    </location>
</feature>
<dbReference type="InterPro" id="IPR038591">
    <property type="entry name" value="NolW-like_sf"/>
</dbReference>
<keyword evidence="2" id="KW-0732">Signal</keyword>
<dbReference type="PANTHER" id="PTHR30332">
    <property type="entry name" value="PROBABLE GENERAL SECRETION PATHWAY PROTEIN D"/>
    <property type="match status" value="1"/>
</dbReference>
<sequence>MRNLNMKHTVITITLAAALSGCAGSGFERTSDLGYPTSNDPSYQLEKSYLHEPDEQRNQAKESAAQAEQAQSKADERSQGAQQLPSLKRSQTKISNRSAINLRLDSNDQLKVAAEQMPVSQFVHYALGELLGLNYVFGPGVEKSGKTVTLNLQQPISSQRLFELTQELLTQNQFSIKQDGELLLIHQAEANGRASVQFAIGNEFNQVPNVTGQIMQAVPTKFGITLSIETTLRSLASAKITMDRDQSIIFVQGKREEVIQAMELIAMLDKPANRGKHIGLIELKFAKSADFIKELVPLMQNEGISTSSTSYLNNSLVLVGLDSVNSVVAFASDESIVKRVGFWTKLLDKPAKGNAKSYFTYHPRYARASDIGQSLGPLLGISITGGDSSNFDSETGKAPSTSRNTMGGQSEDLSMVVDERSNSIIFKATGADYQAMLPLIESLDILPKQVMLDITIVEVKLQDQFNLGVQWALQKGDFSVGTGFEVGKSGFSLSLKGDDGSALAEAFESNKLSNLLSNPSILVRDGVTAKIAVGDQISIVTGTSQSSGSEDAPITTNSEYLKTGLDVEVTPTVNAQGVVIMEISQTITNTVASSSEGGGNPDLFERSLSTEVVAESGQTILLAGLVSGTSSDEDMSVPGVSDIPLLGRLFSTEDQNGVKTELVMLITPKVIHDSSQWGDLMSDFQRGLTQITLPSQTLATDDGTVQNN</sequence>
<keyword evidence="3" id="KW-0472">Membrane</keyword>
<dbReference type="PROSITE" id="PS00875">
    <property type="entry name" value="T2SP_D"/>
    <property type="match status" value="1"/>
</dbReference>
<gene>
    <name evidence="9" type="ORF">FCL42_13425</name>
</gene>
<evidence type="ECO:0000259" key="8">
    <source>
        <dbReference type="Pfam" id="PF03958"/>
    </source>
</evidence>
<evidence type="ECO:0000256" key="6">
    <source>
        <dbReference type="SAM" id="MobiDB-lite"/>
    </source>
</evidence>
<dbReference type="InterPro" id="IPR004846">
    <property type="entry name" value="T2SS/T3SS_dom"/>
</dbReference>
<feature type="region of interest" description="Disordered" evidence="6">
    <location>
        <begin position="386"/>
        <end position="411"/>
    </location>
</feature>
<comment type="subcellular location">
    <subcellularLocation>
        <location evidence="5">Cell outer membrane</location>
    </subcellularLocation>
    <subcellularLocation>
        <location evidence="1">Membrane</location>
    </subcellularLocation>
</comment>